<evidence type="ECO:0000259" key="1">
    <source>
        <dbReference type="PROSITE" id="PS51186"/>
    </source>
</evidence>
<gene>
    <name evidence="2" type="ORF">ABCS64_03305</name>
</gene>
<dbReference type="Gene3D" id="3.40.630.30">
    <property type="match status" value="1"/>
</dbReference>
<sequence>MKLRRPTLADKAAVLALVAEFEQSQSAHDGGFWDPGNFCYETWLKGVQDGELGLNLPDGWVPAIQLIGFEGKKAVGFLNLRLALNDHLLQFGGHIGYSVRPTERNKGYAKAMLKQAFSFAISRNIKRVLVICHVGNPASRAVILANGGVLEDVREGSERYWIALESKDGNHVKHAQAMPKK</sequence>
<proteinExistence type="predicted"/>
<reference evidence="3" key="1">
    <citation type="submission" date="2024-06" db="EMBL/GenBank/DDBJ databases">
        <title>Radixoralia hellwigii gen. nov., sp nov., isolated from a root canal in the human oral cavity.</title>
        <authorList>
            <person name="Bartsch S."/>
            <person name="Wittmer A."/>
            <person name="Schulz A.-K."/>
            <person name="Neumann-Schaal M."/>
            <person name="Wolf J."/>
            <person name="Gronow S."/>
            <person name="Tennert C."/>
            <person name="Haecker G."/>
            <person name="Cieplik F."/>
            <person name="Al-Ahmad A."/>
        </authorList>
    </citation>
    <scope>NUCLEOTIDE SEQUENCE [LARGE SCALE GENOMIC DNA]</scope>
    <source>
        <strain evidence="3">Wk13</strain>
    </source>
</reference>
<dbReference type="PANTHER" id="PTHR39173:SF1">
    <property type="entry name" value="ACETYLTRANSFERASE"/>
    <property type="match status" value="1"/>
</dbReference>
<accession>A0ABV4UCT6</accession>
<comment type="caution">
    <text evidence="2">The sequence shown here is derived from an EMBL/GenBank/DDBJ whole genome shotgun (WGS) entry which is preliminary data.</text>
</comment>
<evidence type="ECO:0000313" key="2">
    <source>
        <dbReference type="EMBL" id="MFA9949362.1"/>
    </source>
</evidence>
<dbReference type="PROSITE" id="PS51186">
    <property type="entry name" value="GNAT"/>
    <property type="match status" value="1"/>
</dbReference>
<name>A0ABV4UCT6_9RHOO</name>
<feature type="domain" description="N-acetyltransferase" evidence="1">
    <location>
        <begin position="1"/>
        <end position="165"/>
    </location>
</feature>
<dbReference type="SUPFAM" id="SSF55729">
    <property type="entry name" value="Acyl-CoA N-acyltransferases (Nat)"/>
    <property type="match status" value="1"/>
</dbReference>
<dbReference type="CDD" id="cd04301">
    <property type="entry name" value="NAT_SF"/>
    <property type="match status" value="1"/>
</dbReference>
<dbReference type="InterPro" id="IPR016181">
    <property type="entry name" value="Acyl_CoA_acyltransferase"/>
</dbReference>
<keyword evidence="3" id="KW-1185">Reference proteome</keyword>
<organism evidence="2 3">
    <name type="scientific">Dentiradicibacter hellwigii</name>
    <dbReference type="NCBI Taxonomy" id="3149053"/>
    <lineage>
        <taxon>Bacteria</taxon>
        <taxon>Pseudomonadati</taxon>
        <taxon>Pseudomonadota</taxon>
        <taxon>Betaproteobacteria</taxon>
        <taxon>Rhodocyclales</taxon>
        <taxon>Rhodocyclaceae</taxon>
        <taxon>Dentiradicibacter</taxon>
    </lineage>
</organism>
<dbReference type="Proteomes" id="UP001574673">
    <property type="component" value="Unassembled WGS sequence"/>
</dbReference>
<dbReference type="EMBL" id="JBEUWX010000002">
    <property type="protein sequence ID" value="MFA9949362.1"/>
    <property type="molecule type" value="Genomic_DNA"/>
</dbReference>
<dbReference type="InterPro" id="IPR000182">
    <property type="entry name" value="GNAT_dom"/>
</dbReference>
<protein>
    <submittedName>
        <fullName evidence="2">GNAT family N-acetyltransferase</fullName>
    </submittedName>
</protein>
<dbReference type="Pfam" id="PF13302">
    <property type="entry name" value="Acetyltransf_3"/>
    <property type="match status" value="1"/>
</dbReference>
<dbReference type="PANTHER" id="PTHR39173">
    <property type="entry name" value="ACETYLTRANSFERASE"/>
    <property type="match status" value="1"/>
</dbReference>
<evidence type="ECO:0000313" key="3">
    <source>
        <dbReference type="Proteomes" id="UP001574673"/>
    </source>
</evidence>